<name>A0AAD4HF65_9AGAM</name>
<dbReference type="RefSeq" id="XP_041219843.1">
    <property type="nucleotide sequence ID" value="XM_041368119.1"/>
</dbReference>
<feature type="region of interest" description="Disordered" evidence="1">
    <location>
        <begin position="1"/>
        <end position="38"/>
    </location>
</feature>
<accession>A0AAD4HF65</accession>
<gene>
    <name evidence="2" type="ORF">F5891DRAFT_1195403</name>
</gene>
<dbReference type="GeneID" id="64662417"/>
<protein>
    <submittedName>
        <fullName evidence="2">Uncharacterized protein</fullName>
    </submittedName>
</protein>
<dbReference type="EMBL" id="JABBWK010000082">
    <property type="protein sequence ID" value="KAG1894267.1"/>
    <property type="molecule type" value="Genomic_DNA"/>
</dbReference>
<evidence type="ECO:0000313" key="3">
    <source>
        <dbReference type="Proteomes" id="UP001195769"/>
    </source>
</evidence>
<proteinExistence type="predicted"/>
<feature type="region of interest" description="Disordered" evidence="1">
    <location>
        <begin position="51"/>
        <end position="81"/>
    </location>
</feature>
<dbReference type="Proteomes" id="UP001195769">
    <property type="component" value="Unassembled WGS sequence"/>
</dbReference>
<reference evidence="2" key="1">
    <citation type="journal article" date="2020" name="New Phytol.">
        <title>Comparative genomics reveals dynamic genome evolution in host specialist ectomycorrhizal fungi.</title>
        <authorList>
            <person name="Lofgren L.A."/>
            <person name="Nguyen N.H."/>
            <person name="Vilgalys R."/>
            <person name="Ruytinx J."/>
            <person name="Liao H.L."/>
            <person name="Branco S."/>
            <person name="Kuo A."/>
            <person name="LaButti K."/>
            <person name="Lipzen A."/>
            <person name="Andreopoulos W."/>
            <person name="Pangilinan J."/>
            <person name="Riley R."/>
            <person name="Hundley H."/>
            <person name="Na H."/>
            <person name="Barry K."/>
            <person name="Grigoriev I.V."/>
            <person name="Stajich J.E."/>
            <person name="Kennedy P.G."/>
        </authorList>
    </citation>
    <scope>NUCLEOTIDE SEQUENCE</scope>
    <source>
        <strain evidence="2">FC203</strain>
    </source>
</reference>
<evidence type="ECO:0000256" key="1">
    <source>
        <dbReference type="SAM" id="MobiDB-lite"/>
    </source>
</evidence>
<feature type="compositionally biased region" description="Low complexity" evidence="1">
    <location>
        <begin position="65"/>
        <end position="77"/>
    </location>
</feature>
<evidence type="ECO:0000313" key="2">
    <source>
        <dbReference type="EMBL" id="KAG1894267.1"/>
    </source>
</evidence>
<keyword evidence="3" id="KW-1185">Reference proteome</keyword>
<organism evidence="2 3">
    <name type="scientific">Suillus fuscotomentosus</name>
    <dbReference type="NCBI Taxonomy" id="1912939"/>
    <lineage>
        <taxon>Eukaryota</taxon>
        <taxon>Fungi</taxon>
        <taxon>Dikarya</taxon>
        <taxon>Basidiomycota</taxon>
        <taxon>Agaricomycotina</taxon>
        <taxon>Agaricomycetes</taxon>
        <taxon>Agaricomycetidae</taxon>
        <taxon>Boletales</taxon>
        <taxon>Suillineae</taxon>
        <taxon>Suillaceae</taxon>
        <taxon>Suillus</taxon>
    </lineage>
</organism>
<sequence>MPAAIADRTGVKYDHSSYSSKVPNHHYKPYPTRSSTNAQATRIITASSSLTTNNKHKPDLRNLKLKSGSKSSNLPLKDSTAESQYIQTSLPVEVEVPEQNNSDPVELQVEEVPRATSADPLYDIQQFYPSEHFSPNVRKIFDWTDSSKKPHGVPFEFPGVRAQEFEILEHEVGATGRVLTKPRLNMPTILHEAFYDDLKQSLTLAIHSLPYRRMTIRPQIHMNYPLQIGDKPFTPDSIVSLTATRGPTEVVHILYIGVTALTEEWDHVFEKMESMIAKHPEVILASIVLVREVKRYASPSETPSSPFVSPTTLTFGSGSFAHSTQIASAVVISRLKTSYTTIEYRYRTNLNARVQSLDAPTKHSSRARSIVRCASSKRLP</sequence>
<comment type="caution">
    <text evidence="2">The sequence shown here is derived from an EMBL/GenBank/DDBJ whole genome shotgun (WGS) entry which is preliminary data.</text>
</comment>
<dbReference type="AlphaFoldDB" id="A0AAD4HF65"/>